<reference evidence="2" key="1">
    <citation type="submission" date="2020-02" db="EMBL/GenBank/DDBJ databases">
        <authorList>
            <person name="Olsen N.S."/>
            <person name="Forero-Junco L."/>
            <person name="Kot W."/>
            <person name="Hansen L.H."/>
        </authorList>
    </citation>
    <scope>NUCLEOTIDE SEQUENCE [LARGE SCALE GENOMIC DNA]</scope>
</reference>
<evidence type="ECO:0000313" key="1">
    <source>
        <dbReference type="EMBL" id="QIQ66415.1"/>
    </source>
</evidence>
<organism evidence="1 2">
    <name type="scientific">Enterococcus phage vipetofem</name>
    <dbReference type="NCBI Taxonomy" id="2719594"/>
    <lineage>
        <taxon>Viruses</taxon>
        <taxon>Duplodnaviria</taxon>
        <taxon>Heunggongvirae</taxon>
        <taxon>Uroviricota</taxon>
        <taxon>Caudoviricetes</taxon>
        <taxon>Andrewesvirinae</taxon>
        <taxon>Vipetofemvirus</taxon>
        <taxon>Vipetofemvirus vipetofem</taxon>
    </lineage>
</organism>
<keyword evidence="2" id="KW-1185">Reference proteome</keyword>
<accession>A0A6G9LLA8</accession>
<dbReference type="GO" id="GO:0009159">
    <property type="term" value="P:deoxyribonucleoside monophosphate catabolic process"/>
    <property type="evidence" value="ECO:0007669"/>
    <property type="project" value="TreeGrafter"/>
</dbReference>
<evidence type="ECO:0000313" key="2">
    <source>
        <dbReference type="Proteomes" id="UP000502113"/>
    </source>
</evidence>
<dbReference type="Proteomes" id="UP000502113">
    <property type="component" value="Segment"/>
</dbReference>
<dbReference type="Gene3D" id="2.30.30.140">
    <property type="match status" value="1"/>
</dbReference>
<dbReference type="Pfam" id="PF05014">
    <property type="entry name" value="Nuc_deoxyrib_tr"/>
    <property type="match status" value="1"/>
</dbReference>
<sequence>MEFLKEGQKVVVKYNENETKIGQIIEVDDLDSEMPYRVQYKDGSKIWVYATDVEPYNPRRKVYLAGPFFSDKQIEIVNELHGALNENKSIESVFVPMEHQMNDGDLEEFTAPWAYAVAMNDYKNVREADIVVAIVDFDGQDMDSGTAAEIGYAYAIGKPVFLFHKENHEIMVNLMVTEVAQAYFTDLQQVKDYNFTTQEKIPFSGNYR</sequence>
<dbReference type="GO" id="GO:0070694">
    <property type="term" value="F:5-hydroxymethyl-dUMP N-hydrolase activity"/>
    <property type="evidence" value="ECO:0007669"/>
    <property type="project" value="TreeGrafter"/>
</dbReference>
<dbReference type="PANTHER" id="PTHR15364">
    <property type="entry name" value="2'-DEOXYNUCLEOSIDE 5'-PHOSPHATE N-HYDROLASE 1"/>
    <property type="match status" value="1"/>
</dbReference>
<name>A0A6G9LLA8_9CAUD</name>
<dbReference type="PANTHER" id="PTHR15364:SF0">
    <property type="entry name" value="2'-DEOXYNUCLEOSIDE 5'-PHOSPHATE N-HYDROLASE 1"/>
    <property type="match status" value="1"/>
</dbReference>
<dbReference type="InterPro" id="IPR007710">
    <property type="entry name" value="Nucleoside_deoxyribTrfase"/>
</dbReference>
<proteinExistence type="predicted"/>
<dbReference type="SUPFAM" id="SSF52309">
    <property type="entry name" value="N-(deoxy)ribosyltransferase-like"/>
    <property type="match status" value="1"/>
</dbReference>
<dbReference type="InterPro" id="IPR051239">
    <property type="entry name" value="2'-dNMP_N-hydrolase"/>
</dbReference>
<gene>
    <name evidence="1" type="ORF">vipetofem_117</name>
</gene>
<protein>
    <recommendedName>
        <fullName evidence="3">Nucleoside deoxyribosyltransferase</fullName>
    </recommendedName>
</protein>
<dbReference type="Gene3D" id="3.40.50.450">
    <property type="match status" value="1"/>
</dbReference>
<dbReference type="EMBL" id="MT119361">
    <property type="protein sequence ID" value="QIQ66415.1"/>
    <property type="molecule type" value="Genomic_DNA"/>
</dbReference>
<evidence type="ECO:0008006" key="3">
    <source>
        <dbReference type="Google" id="ProtNLM"/>
    </source>
</evidence>